<comment type="subcellular location">
    <subcellularLocation>
        <location evidence="1">Membrane</location>
        <topology evidence="1">Multi-pass membrane protein</topology>
    </subcellularLocation>
</comment>
<evidence type="ECO:0000256" key="3">
    <source>
        <dbReference type="ARBA" id="ARBA00022989"/>
    </source>
</evidence>
<gene>
    <name evidence="6" type="ORF">P43SY_005262</name>
</gene>
<feature type="transmembrane region" description="Helical" evidence="5">
    <location>
        <begin position="92"/>
        <end position="111"/>
    </location>
</feature>
<comment type="caution">
    <text evidence="6">The sequence shown here is derived from an EMBL/GenBank/DDBJ whole genome shotgun (WGS) entry which is preliminary data.</text>
</comment>
<name>A0AAD5M083_PYTIN</name>
<dbReference type="PANTHER" id="PTHR13531">
    <property type="entry name" value="GEO07735P1-RELATED-RELATED"/>
    <property type="match status" value="1"/>
</dbReference>
<reference evidence="6" key="1">
    <citation type="submission" date="2021-12" db="EMBL/GenBank/DDBJ databases">
        <title>Prjna785345.</title>
        <authorList>
            <person name="Rujirawat T."/>
            <person name="Krajaejun T."/>
        </authorList>
    </citation>
    <scope>NUCLEOTIDE SEQUENCE</scope>
    <source>
        <strain evidence="6">Pi057C3</strain>
    </source>
</reference>
<keyword evidence="2 5" id="KW-0812">Transmembrane</keyword>
<proteinExistence type="predicted"/>
<keyword evidence="3 5" id="KW-1133">Transmembrane helix</keyword>
<evidence type="ECO:0000256" key="4">
    <source>
        <dbReference type="ARBA" id="ARBA00023136"/>
    </source>
</evidence>
<dbReference type="GO" id="GO:0035869">
    <property type="term" value="C:ciliary transition zone"/>
    <property type="evidence" value="ECO:0007669"/>
    <property type="project" value="TreeGrafter"/>
</dbReference>
<accession>A0AAD5M083</accession>
<evidence type="ECO:0008006" key="8">
    <source>
        <dbReference type="Google" id="ProtNLM"/>
    </source>
</evidence>
<dbReference type="EMBL" id="JAKCXM010000175">
    <property type="protein sequence ID" value="KAJ0399656.1"/>
    <property type="molecule type" value="Genomic_DNA"/>
</dbReference>
<dbReference type="Pfam" id="PF09799">
    <property type="entry name" value="Transmemb_17"/>
    <property type="match status" value="1"/>
</dbReference>
<dbReference type="Proteomes" id="UP001209570">
    <property type="component" value="Unassembled WGS sequence"/>
</dbReference>
<keyword evidence="7" id="KW-1185">Reference proteome</keyword>
<keyword evidence="4 5" id="KW-0472">Membrane</keyword>
<evidence type="ECO:0000313" key="6">
    <source>
        <dbReference type="EMBL" id="KAJ0399656.1"/>
    </source>
</evidence>
<protein>
    <recommendedName>
        <fullName evidence="8">Transmembrane protein</fullName>
    </recommendedName>
</protein>
<dbReference type="AlphaFoldDB" id="A0AAD5M083"/>
<sequence>MDSSQSGEQISSLLLQLSLTLHNAFLYGFMLVSLASFIYKGVMLPYPPTGALTWEVVLLFLYYVVSSTRLFQAAKAFGSAASKGNRTKQIPALVLSIILAVPLVICNVFFVQLQTYVLRLDGIVNGIALAFLCWEVLLSVLTLLTVLGQRVH</sequence>
<evidence type="ECO:0000256" key="1">
    <source>
        <dbReference type="ARBA" id="ARBA00004141"/>
    </source>
</evidence>
<evidence type="ECO:0000256" key="5">
    <source>
        <dbReference type="SAM" id="Phobius"/>
    </source>
</evidence>
<dbReference type="GO" id="GO:0016020">
    <property type="term" value="C:membrane"/>
    <property type="evidence" value="ECO:0007669"/>
    <property type="project" value="UniProtKB-SubCell"/>
</dbReference>
<dbReference type="InterPro" id="IPR019184">
    <property type="entry name" value="Uncharacterised_TM-17"/>
</dbReference>
<feature type="transmembrane region" description="Helical" evidence="5">
    <location>
        <begin position="123"/>
        <end position="147"/>
    </location>
</feature>
<evidence type="ECO:0000256" key="2">
    <source>
        <dbReference type="ARBA" id="ARBA00022692"/>
    </source>
</evidence>
<dbReference type="PANTHER" id="PTHR13531:SF0">
    <property type="entry name" value="GEO07735P1-RELATED"/>
    <property type="match status" value="1"/>
</dbReference>
<feature type="transmembrane region" description="Helical" evidence="5">
    <location>
        <begin position="51"/>
        <end position="71"/>
    </location>
</feature>
<dbReference type="GO" id="GO:1905515">
    <property type="term" value="P:non-motile cilium assembly"/>
    <property type="evidence" value="ECO:0007669"/>
    <property type="project" value="TreeGrafter"/>
</dbReference>
<feature type="transmembrane region" description="Helical" evidence="5">
    <location>
        <begin position="12"/>
        <end position="39"/>
    </location>
</feature>
<evidence type="ECO:0000313" key="7">
    <source>
        <dbReference type="Proteomes" id="UP001209570"/>
    </source>
</evidence>
<organism evidence="6 7">
    <name type="scientific">Pythium insidiosum</name>
    <name type="common">Pythiosis disease agent</name>
    <dbReference type="NCBI Taxonomy" id="114742"/>
    <lineage>
        <taxon>Eukaryota</taxon>
        <taxon>Sar</taxon>
        <taxon>Stramenopiles</taxon>
        <taxon>Oomycota</taxon>
        <taxon>Peronosporomycetes</taxon>
        <taxon>Pythiales</taxon>
        <taxon>Pythiaceae</taxon>
        <taxon>Pythium</taxon>
    </lineage>
</organism>